<keyword evidence="3" id="KW-1185">Reference proteome</keyword>
<feature type="region of interest" description="Disordered" evidence="1">
    <location>
        <begin position="343"/>
        <end position="505"/>
    </location>
</feature>
<evidence type="ECO:0000313" key="2">
    <source>
        <dbReference type="EMBL" id="WUQ87507.1"/>
    </source>
</evidence>
<dbReference type="RefSeq" id="WP_328958066.1">
    <property type="nucleotide sequence ID" value="NZ_CP108110.1"/>
</dbReference>
<feature type="compositionally biased region" description="Low complexity" evidence="1">
    <location>
        <begin position="421"/>
        <end position="430"/>
    </location>
</feature>
<dbReference type="EMBL" id="CP108110">
    <property type="protein sequence ID" value="WUQ87507.1"/>
    <property type="molecule type" value="Genomic_DNA"/>
</dbReference>
<feature type="region of interest" description="Disordered" evidence="1">
    <location>
        <begin position="657"/>
        <end position="698"/>
    </location>
</feature>
<feature type="compositionally biased region" description="Gly residues" evidence="1">
    <location>
        <begin position="377"/>
        <end position="399"/>
    </location>
</feature>
<accession>A0ABZ1U8J6</accession>
<feature type="compositionally biased region" description="Gly residues" evidence="1">
    <location>
        <begin position="407"/>
        <end position="420"/>
    </location>
</feature>
<feature type="region of interest" description="Disordered" evidence="1">
    <location>
        <begin position="19"/>
        <end position="47"/>
    </location>
</feature>
<feature type="compositionally biased region" description="Gly residues" evidence="1">
    <location>
        <begin position="682"/>
        <end position="694"/>
    </location>
</feature>
<feature type="compositionally biased region" description="Polar residues" evidence="1">
    <location>
        <begin position="664"/>
        <end position="673"/>
    </location>
</feature>
<feature type="compositionally biased region" description="Low complexity" evidence="1">
    <location>
        <begin position="465"/>
        <end position="479"/>
    </location>
</feature>
<feature type="compositionally biased region" description="Basic and acidic residues" evidence="1">
    <location>
        <begin position="20"/>
        <end position="44"/>
    </location>
</feature>
<feature type="compositionally biased region" description="Low complexity" evidence="1">
    <location>
        <begin position="494"/>
        <end position="505"/>
    </location>
</feature>
<feature type="compositionally biased region" description="Basic and acidic residues" evidence="1">
    <location>
        <begin position="359"/>
        <end position="376"/>
    </location>
</feature>
<feature type="compositionally biased region" description="Pro residues" evidence="1">
    <location>
        <begin position="343"/>
        <end position="353"/>
    </location>
</feature>
<dbReference type="Proteomes" id="UP001432222">
    <property type="component" value="Chromosome"/>
</dbReference>
<sequence length="725" mass="74470">MGHIWEDALTFVGSSADAKPTTREAVRDDPKPWLKPGDRKHEATDGWQGVKGDGTQLTLDSWVAWYFTYTLSTDKVYHASYVVGTNIHYENLDQGDAKFAAWTGSRAPLERFIDGTIKANDRLDPTVFSKAANNLRDFTYFLDGWITKIGTDWVKGIGEEDGDWQGSAANALRALLLAFRREIDADNRIIRLANVGASLTPCEDIVKTQISAMWTGFQKWWASSTAWPTNAVSEAIKEGLKGGTVTVDYKDPKTPGWAHWDDKTAGTGDSMGSIAGVSDLTFTLKGAAFGDPATEGFWTQVDKKAREIWVANVVTYLDKAANDALTAIGLAYGSAVNAATPLKPFPLIMPDPKTPTTDDPTKDKDPTKDGPPDIKDIGGGPDTKNLGGGPDIKNLGGGPDIKDIKDAGGGGGGGTGGNSGGSNKPNLNLGDIGGNSGSNNPNLNLGGGSGNLPNLNLGNGGSGNSGSNSGSGPNLIGNPFPDLGTGPLPDYLLPGSSGSNRPVVVPPSSVITKDGRIVDENGNPVLDSAGNPMVAGPGYSIGPDGILRDGKGETVSQYRQLLADRYSAAGDDSGGDNLLSPNSFGAGGFSYNTMGLGAGGSGGGSSLGLGGGPMIAGMGGGLSNRALAAGGDPSVTKAAVDQANAERVAAERAARTAAQEQAALTGQRTATSSGGMPPMMPPGGGMGGGAGGAGNDKDRRRTTWLAEDEEVWGTDSGAVSGVIGR</sequence>
<evidence type="ECO:0000313" key="3">
    <source>
        <dbReference type="Proteomes" id="UP001432222"/>
    </source>
</evidence>
<reference evidence="2" key="1">
    <citation type="submission" date="2022-10" db="EMBL/GenBank/DDBJ databases">
        <title>The complete genomes of actinobacterial strains from the NBC collection.</title>
        <authorList>
            <person name="Joergensen T.S."/>
            <person name="Alvarez Arevalo M."/>
            <person name="Sterndorff E.B."/>
            <person name="Faurdal D."/>
            <person name="Vuksanovic O."/>
            <person name="Mourched A.-S."/>
            <person name="Charusanti P."/>
            <person name="Shaw S."/>
            <person name="Blin K."/>
            <person name="Weber T."/>
        </authorList>
    </citation>
    <scope>NUCLEOTIDE SEQUENCE</scope>
    <source>
        <strain evidence="2">NBC_00222</strain>
    </source>
</reference>
<name>A0ABZ1U8J6_9ACTN</name>
<proteinExistence type="predicted"/>
<gene>
    <name evidence="2" type="ORF">OHA16_33795</name>
</gene>
<evidence type="ECO:0000256" key="1">
    <source>
        <dbReference type="SAM" id="MobiDB-lite"/>
    </source>
</evidence>
<organism evidence="2 3">
    <name type="scientific">Kitasatospora purpeofusca</name>
    <dbReference type="NCBI Taxonomy" id="67352"/>
    <lineage>
        <taxon>Bacteria</taxon>
        <taxon>Bacillati</taxon>
        <taxon>Actinomycetota</taxon>
        <taxon>Actinomycetes</taxon>
        <taxon>Kitasatosporales</taxon>
        <taxon>Streptomycetaceae</taxon>
        <taxon>Kitasatospora</taxon>
    </lineage>
</organism>
<protein>
    <submittedName>
        <fullName evidence="2">Uncharacterized protein</fullName>
    </submittedName>
</protein>